<dbReference type="InterPro" id="IPR003593">
    <property type="entry name" value="AAA+_ATPase"/>
</dbReference>
<dbReference type="Gene3D" id="3.30.300.180">
    <property type="match status" value="1"/>
</dbReference>
<dbReference type="FunFam" id="3.40.50.300:FF:000150">
    <property type="entry name" value="Chromosomal replication initiator protein DnaA"/>
    <property type="match status" value="1"/>
</dbReference>
<comment type="similarity">
    <text evidence="1 8 11">Belongs to the DnaA family.</text>
</comment>
<comment type="caution">
    <text evidence="8">Lacks conserved residue(s) required for the propagation of feature annotation.</text>
</comment>
<feature type="binding site" evidence="8">
    <location>
        <position position="168"/>
    </location>
    <ligand>
        <name>ATP</name>
        <dbReference type="ChEBI" id="CHEBI:30616"/>
    </ligand>
</feature>
<feature type="region of interest" description="Domain III, AAA+ region" evidence="8">
    <location>
        <begin position="122"/>
        <end position="338"/>
    </location>
</feature>
<proteinExistence type="inferred from homology"/>
<keyword evidence="7 8" id="KW-0238">DNA-binding</keyword>
<dbReference type="CDD" id="cd00009">
    <property type="entry name" value="AAA"/>
    <property type="match status" value="1"/>
</dbReference>
<dbReference type="InterPro" id="IPR020591">
    <property type="entry name" value="Chromosome_initiator_DnaA-like"/>
</dbReference>
<dbReference type="PRINTS" id="PR00051">
    <property type="entry name" value="DNAA"/>
</dbReference>
<feature type="binding site" evidence="8">
    <location>
        <position position="170"/>
    </location>
    <ligand>
        <name>ATP</name>
        <dbReference type="ChEBI" id="CHEBI:30616"/>
    </ligand>
</feature>
<keyword evidence="4 8" id="KW-0547">Nucleotide-binding</keyword>
<dbReference type="InterPro" id="IPR024633">
    <property type="entry name" value="DnaA_N_dom"/>
</dbReference>
<comment type="subunit">
    <text evidence="8">Oligomerizes as a right-handed, spiral filament on DNA at oriC.</text>
</comment>
<dbReference type="Proteomes" id="UP000014937">
    <property type="component" value="Unassembled WGS sequence"/>
</dbReference>
<comment type="caution">
    <text evidence="14">The sequence shown here is derived from an EMBL/GenBank/DDBJ whole genome shotgun (WGS) entry which is preliminary data.</text>
</comment>
<comment type="subcellular location">
    <subcellularLocation>
        <location evidence="8">Cytoplasm</location>
    </subcellularLocation>
</comment>
<protein>
    <recommendedName>
        <fullName evidence="8 9">Chromosomal replication initiator protein DnaA</fullName>
    </recommendedName>
</protein>
<dbReference type="Pfam" id="PF11638">
    <property type="entry name" value="DnaA_N"/>
    <property type="match status" value="1"/>
</dbReference>
<dbReference type="PANTHER" id="PTHR30050">
    <property type="entry name" value="CHROMOSOMAL REPLICATION INITIATOR PROTEIN DNAA"/>
    <property type="match status" value="1"/>
</dbReference>
<dbReference type="HOGENOM" id="CLU_026910_3_1_9"/>
<dbReference type="RefSeq" id="WP_021720088.1">
    <property type="nucleotide sequence ID" value="NZ_FR892790.1"/>
</dbReference>
<feature type="binding site" evidence="8">
    <location>
        <position position="166"/>
    </location>
    <ligand>
        <name>ATP</name>
        <dbReference type="ChEBI" id="CHEBI:30616"/>
    </ligand>
</feature>
<dbReference type="GO" id="GO:0006270">
    <property type="term" value="P:DNA replication initiation"/>
    <property type="evidence" value="ECO:0007669"/>
    <property type="project" value="UniProtKB-UniRule"/>
</dbReference>
<dbReference type="GO" id="GO:0003688">
    <property type="term" value="F:DNA replication origin binding"/>
    <property type="evidence" value="ECO:0007669"/>
    <property type="project" value="UniProtKB-UniRule"/>
</dbReference>
<feature type="region of interest" description="Domain IV, binds dsDNA" evidence="8">
    <location>
        <begin position="339"/>
        <end position="461"/>
    </location>
</feature>
<dbReference type="NCBIfam" id="TIGR00362">
    <property type="entry name" value="DnaA"/>
    <property type="match status" value="1"/>
</dbReference>
<evidence type="ECO:0000256" key="2">
    <source>
        <dbReference type="ARBA" id="ARBA00022490"/>
    </source>
</evidence>
<sequence>MNSYDLAEIWVRCKDKLKESFNEKVFNVWIKPIMPLEVTDTYYKVAVKNDFFKTMLEENYAQVIEGVLAGIMSKNIKLIIETMDNGSSDNSPAEELPAIPAKREQQQLFNENTSVQQPDESNLNPKYVFETFVIGNSNRFAHAAAQAVANDPAHAYNPLFLYGGVGLGKTHLMHAIGNRIKQNNPSMKVLYTSSEKFTNEIINSIQNKTTEAFRQKYRNIDCLIIDDIQFLKGKEQTQVEFFHTFNALKDADKQIIISSDRPPREIETLEDRLRSRFDQGLTADIQTPDLETRMAILRTKAASDNITLPTDVITLLATNIATNIREIEGAYNKIVAYTSLMHMPITVETAQKVLADMGNDIKLKSKTITFEGIIKVIADHYNVKQDELFNKKRTQNIAFPRQVAMYLCRELADLSYPRIGELFGGRDHTTVIHAYEKISKCKNSSLAFQNELQEIIEILRQ</sequence>
<evidence type="ECO:0000256" key="8">
    <source>
        <dbReference type="HAMAP-Rule" id="MF_00377"/>
    </source>
</evidence>
<feature type="domain" description="Chromosomal replication initiator DnaA C-terminal" evidence="13">
    <location>
        <begin position="369"/>
        <end position="438"/>
    </location>
</feature>
<dbReference type="SUPFAM" id="SSF48295">
    <property type="entry name" value="TrpR-like"/>
    <property type="match status" value="1"/>
</dbReference>
<dbReference type="EMBL" id="CBGL010000125">
    <property type="protein sequence ID" value="CDD12451.1"/>
    <property type="molecule type" value="Genomic_DNA"/>
</dbReference>
<dbReference type="PANTHER" id="PTHR30050:SF2">
    <property type="entry name" value="CHROMOSOMAL REPLICATION INITIATOR PROTEIN DNAA"/>
    <property type="match status" value="1"/>
</dbReference>
<name>R6X7Y7_9FIRM</name>
<dbReference type="InterPro" id="IPR001957">
    <property type="entry name" value="Chromosome_initiator_DnaA"/>
</dbReference>
<dbReference type="Gene3D" id="3.40.50.300">
    <property type="entry name" value="P-loop containing nucleotide triphosphate hydrolases"/>
    <property type="match status" value="1"/>
</dbReference>
<keyword evidence="3 8" id="KW-0235">DNA replication</keyword>
<dbReference type="InterPro" id="IPR027417">
    <property type="entry name" value="P-loop_NTPase"/>
</dbReference>
<evidence type="ECO:0000256" key="11">
    <source>
        <dbReference type="RuleBase" id="RU004227"/>
    </source>
</evidence>
<gene>
    <name evidence="8" type="primary">dnaA</name>
    <name evidence="14" type="ORF">BN587_01022</name>
</gene>
<dbReference type="SMART" id="SM00382">
    <property type="entry name" value="AAA"/>
    <property type="match status" value="1"/>
</dbReference>
<keyword evidence="5 8" id="KW-0067">ATP-binding</keyword>
<dbReference type="SMART" id="SM00760">
    <property type="entry name" value="Bac_DnaA_C"/>
    <property type="match status" value="1"/>
</dbReference>
<dbReference type="GO" id="GO:0005737">
    <property type="term" value="C:cytoplasm"/>
    <property type="evidence" value="ECO:0007669"/>
    <property type="project" value="UniProtKB-SubCell"/>
</dbReference>
<dbReference type="Gene3D" id="1.10.8.60">
    <property type="match status" value="1"/>
</dbReference>
<dbReference type="InterPro" id="IPR010921">
    <property type="entry name" value="Trp_repressor/repl_initiator"/>
</dbReference>
<reference evidence="14" key="1">
    <citation type="submission" date="2012-11" db="EMBL/GenBank/DDBJ databases">
        <title>Dependencies among metagenomic species, viruses, plasmids and units of genetic variation.</title>
        <authorList>
            <person name="Nielsen H.B."/>
            <person name="Almeida M."/>
            <person name="Juncker A.S."/>
            <person name="Rasmussen S."/>
            <person name="Li J."/>
            <person name="Sunagawa S."/>
            <person name="Plichta D."/>
            <person name="Gautier L."/>
            <person name="Le Chatelier E."/>
            <person name="Peletier E."/>
            <person name="Bonde I."/>
            <person name="Nielsen T."/>
            <person name="Manichanh C."/>
            <person name="Arumugam M."/>
            <person name="Batto J."/>
            <person name="Santos M.B.Q.D."/>
            <person name="Blom N."/>
            <person name="Borruel N."/>
            <person name="Burgdorf K.S."/>
            <person name="Boumezbeur F."/>
            <person name="Casellas F."/>
            <person name="Dore J."/>
            <person name="Guarner F."/>
            <person name="Hansen T."/>
            <person name="Hildebrand F."/>
            <person name="Kaas R.S."/>
            <person name="Kennedy S."/>
            <person name="Kristiansen K."/>
            <person name="Kultima J.R."/>
            <person name="Leonard P."/>
            <person name="Levenez F."/>
            <person name="Lund O."/>
            <person name="Moumen B."/>
            <person name="Le Paslier D."/>
            <person name="Pons N."/>
            <person name="Pedersen O."/>
            <person name="Prifti E."/>
            <person name="Qin J."/>
            <person name="Raes J."/>
            <person name="Tap J."/>
            <person name="Tims S."/>
            <person name="Ussery D.W."/>
            <person name="Yamada T."/>
            <person name="MetaHit consortium"/>
            <person name="Renault P."/>
            <person name="Sicheritz-Ponten T."/>
            <person name="Bork P."/>
            <person name="Wang J."/>
            <person name="Brunak S."/>
            <person name="Ehrlich S.D."/>
        </authorList>
    </citation>
    <scope>NUCLEOTIDE SEQUENCE [LARGE SCALE GENOMIC DNA]</scope>
</reference>
<dbReference type="AlphaFoldDB" id="R6X7Y7"/>
<keyword evidence="2 8" id="KW-0963">Cytoplasm</keyword>
<comment type="function">
    <text evidence="8 10">Plays an essential role in the initiation and regulation of chromosomal replication. ATP-DnaA binds to the origin of replication (oriC) to initiate formation of the DNA replication initiation complex once per cell cycle. Binds the DnaA box (a 9 base pair repeat at the origin) and separates the double-stranded (ds)DNA. Forms a right-handed helical filament on oriC DNA; dsDNA binds to the exterior of the filament while single-stranded (ss)DNA is stabiized in the filament's interior. The ATP-DnaA-oriC complex binds and stabilizes one strand of the AT-rich DNA unwinding element (DUE), permitting loading of DNA polymerase. After initiation quickly degrades to an ADP-DnaA complex that is not apt for DNA replication. Binds acidic phospholipids.</text>
</comment>
<evidence type="ECO:0000256" key="7">
    <source>
        <dbReference type="ARBA" id="ARBA00023125"/>
    </source>
</evidence>
<dbReference type="GO" id="GO:0005524">
    <property type="term" value="F:ATP binding"/>
    <property type="evidence" value="ECO:0007669"/>
    <property type="project" value="UniProtKB-UniRule"/>
</dbReference>
<dbReference type="Pfam" id="PF00308">
    <property type="entry name" value="Bac_DnaA"/>
    <property type="match status" value="1"/>
</dbReference>
<evidence type="ECO:0000256" key="6">
    <source>
        <dbReference type="ARBA" id="ARBA00023121"/>
    </source>
</evidence>
<feature type="region of interest" description="Domain I, interacts with DnaA modulators" evidence="8">
    <location>
        <begin position="1"/>
        <end position="95"/>
    </location>
</feature>
<dbReference type="CDD" id="cd06571">
    <property type="entry name" value="Bac_DnaA_C"/>
    <property type="match status" value="1"/>
</dbReference>
<dbReference type="GO" id="GO:0005886">
    <property type="term" value="C:plasma membrane"/>
    <property type="evidence" value="ECO:0007669"/>
    <property type="project" value="TreeGrafter"/>
</dbReference>
<evidence type="ECO:0000259" key="12">
    <source>
        <dbReference type="SMART" id="SM00382"/>
    </source>
</evidence>
<evidence type="ECO:0000256" key="5">
    <source>
        <dbReference type="ARBA" id="ARBA00022840"/>
    </source>
</evidence>
<evidence type="ECO:0000259" key="13">
    <source>
        <dbReference type="SMART" id="SM00760"/>
    </source>
</evidence>
<dbReference type="GO" id="GO:0006275">
    <property type="term" value="P:regulation of DNA replication"/>
    <property type="evidence" value="ECO:0007669"/>
    <property type="project" value="UniProtKB-UniRule"/>
</dbReference>
<dbReference type="GO" id="GO:0008289">
    <property type="term" value="F:lipid binding"/>
    <property type="evidence" value="ECO:0007669"/>
    <property type="project" value="UniProtKB-KW"/>
</dbReference>
<dbReference type="InterPro" id="IPR018312">
    <property type="entry name" value="Chromosome_initiator_DnaA_CS"/>
</dbReference>
<dbReference type="PROSITE" id="PS01008">
    <property type="entry name" value="DNAA"/>
    <property type="match status" value="1"/>
</dbReference>
<comment type="domain">
    <text evidence="8">Domain I is involved in oligomerization and binding regulators, domain II is flexibile and of varying length in different bacteria, domain III forms the AAA+ region, while domain IV binds dsDNA.</text>
</comment>
<evidence type="ECO:0000256" key="1">
    <source>
        <dbReference type="ARBA" id="ARBA00006583"/>
    </source>
</evidence>
<evidence type="ECO:0000313" key="14">
    <source>
        <dbReference type="EMBL" id="CDD12451.1"/>
    </source>
</evidence>
<feature type="domain" description="AAA+ ATPase" evidence="12">
    <location>
        <begin position="155"/>
        <end position="287"/>
    </location>
</feature>
<keyword evidence="6 8" id="KW-0446">Lipid-binding</keyword>
<dbReference type="SUPFAM" id="SSF52540">
    <property type="entry name" value="P-loop containing nucleoside triphosphate hydrolases"/>
    <property type="match status" value="1"/>
</dbReference>
<evidence type="ECO:0000256" key="4">
    <source>
        <dbReference type="ARBA" id="ARBA00022741"/>
    </source>
</evidence>
<dbReference type="HAMAP" id="MF_00377">
    <property type="entry name" value="DnaA_bact"/>
    <property type="match status" value="1"/>
</dbReference>
<dbReference type="Pfam" id="PF08299">
    <property type="entry name" value="Bac_DnaA_C"/>
    <property type="match status" value="1"/>
</dbReference>
<organism evidence="14">
    <name type="scientific">Phascolarctobacterium succinatutens CAG:287</name>
    <dbReference type="NCBI Taxonomy" id="1263101"/>
    <lineage>
        <taxon>Bacteria</taxon>
        <taxon>Bacillati</taxon>
        <taxon>Bacillota</taxon>
        <taxon>Negativicutes</taxon>
        <taxon>Acidaminococcales</taxon>
        <taxon>Acidaminococcaceae</taxon>
        <taxon>Phascolarctobacterium</taxon>
    </lineage>
</organism>
<evidence type="ECO:0000256" key="3">
    <source>
        <dbReference type="ARBA" id="ARBA00022705"/>
    </source>
</evidence>
<dbReference type="Gene3D" id="1.10.1750.10">
    <property type="match status" value="1"/>
</dbReference>
<feature type="binding site" evidence="8">
    <location>
        <position position="169"/>
    </location>
    <ligand>
        <name>ATP</name>
        <dbReference type="ChEBI" id="CHEBI:30616"/>
    </ligand>
</feature>
<evidence type="ECO:0000256" key="9">
    <source>
        <dbReference type="NCBIfam" id="TIGR00362"/>
    </source>
</evidence>
<dbReference type="InterPro" id="IPR013159">
    <property type="entry name" value="DnaA_C"/>
</dbReference>
<dbReference type="InterPro" id="IPR013317">
    <property type="entry name" value="DnaA_dom"/>
</dbReference>
<dbReference type="InterPro" id="IPR038454">
    <property type="entry name" value="DnaA_N_sf"/>
</dbReference>
<evidence type="ECO:0000256" key="10">
    <source>
        <dbReference type="RuleBase" id="RU000577"/>
    </source>
</evidence>
<accession>R6X7Y7</accession>